<dbReference type="Gene3D" id="3.60.110.10">
    <property type="entry name" value="Carbon-nitrogen hydrolase"/>
    <property type="match status" value="1"/>
</dbReference>
<reference evidence="4 5" key="1">
    <citation type="submission" date="2019-03" db="EMBL/GenBank/DDBJ databases">
        <title>Genomic analyses of the natural microbiome of Caenorhabditis elegans.</title>
        <authorList>
            <person name="Samuel B."/>
        </authorList>
    </citation>
    <scope>NUCLEOTIDE SEQUENCE [LARGE SCALE GENOMIC DNA]</scope>
    <source>
        <strain evidence="4 5">JUb18</strain>
    </source>
</reference>
<dbReference type="GO" id="GO:0000257">
    <property type="term" value="F:nitrilase activity"/>
    <property type="evidence" value="ECO:0007669"/>
    <property type="project" value="UniProtKB-ARBA"/>
</dbReference>
<evidence type="ECO:0000313" key="4">
    <source>
        <dbReference type="EMBL" id="TDP93427.1"/>
    </source>
</evidence>
<dbReference type="AlphaFoldDB" id="A0A4R6S2Y8"/>
<dbReference type="EMBL" id="SNYA01000003">
    <property type="protein sequence ID" value="TDP93427.1"/>
    <property type="molecule type" value="Genomic_DNA"/>
</dbReference>
<accession>A0A4R6S2Y8</accession>
<evidence type="ECO:0000256" key="1">
    <source>
        <dbReference type="ARBA" id="ARBA00008129"/>
    </source>
</evidence>
<name>A0A4R6S2Y8_9MICO</name>
<dbReference type="InterPro" id="IPR003010">
    <property type="entry name" value="C-N_Hydrolase"/>
</dbReference>
<dbReference type="Proteomes" id="UP000295601">
    <property type="component" value="Unassembled WGS sequence"/>
</dbReference>
<dbReference type="CDD" id="cd07564">
    <property type="entry name" value="nitrilases_CHs"/>
    <property type="match status" value="1"/>
</dbReference>
<comment type="caution">
    <text evidence="4">The sequence shown here is derived from an EMBL/GenBank/DDBJ whole genome shotgun (WGS) entry which is preliminary data.</text>
</comment>
<dbReference type="InterPro" id="IPR036526">
    <property type="entry name" value="C-N_Hydrolase_sf"/>
</dbReference>
<keyword evidence="4" id="KW-0378">Hydrolase</keyword>
<dbReference type="InterPro" id="IPR044149">
    <property type="entry name" value="Nitrilases_CHs"/>
</dbReference>
<dbReference type="OrthoDB" id="9811121at2"/>
<evidence type="ECO:0000313" key="5">
    <source>
        <dbReference type="Proteomes" id="UP000295601"/>
    </source>
</evidence>
<protein>
    <submittedName>
        <fullName evidence="4">Putative amidohydrolase</fullName>
    </submittedName>
</protein>
<feature type="domain" description="CN hydrolase" evidence="3">
    <location>
        <begin position="3"/>
        <end position="283"/>
    </location>
</feature>
<sequence>MRTTVAIAQITPLILDAHTGVRAAADAVAEAARAGARIIVFAETWLGGYPAWAFGHAGWSDPTGRKLYGDLLRESVVLRAGADGHSVNDDLSPLRTAARAHDAVVVIGANERSSPHSGTVFNSLITIGTDGRTVNVHRKTTPTLTEKLVHAPGDAAGLGAVDTPHGRLGGLICWEHWNPLARAAAHATEEQIHVAAWPDFPEAHLLASRSYAYEGRTFVLAAAQYLPREAVPAALQEAFQLGAGSGETGPFFDGGSCIIAPDGSWILEPQYGSEGIFVRELDLAVIPDEHYALDVNGHYGRPDIFDLRVRAERRSPVTRIPRELVTAPSVEHGDDRGE</sequence>
<dbReference type="SUPFAM" id="SSF56317">
    <property type="entry name" value="Carbon-nitrogen hydrolase"/>
    <property type="match status" value="1"/>
</dbReference>
<dbReference type="InterPro" id="IPR000132">
    <property type="entry name" value="Nitrilase/CN_hydratase_CS"/>
</dbReference>
<evidence type="ECO:0000256" key="2">
    <source>
        <dbReference type="PROSITE-ProRule" id="PRU10139"/>
    </source>
</evidence>
<feature type="active site" description="Proton acceptor" evidence="2">
    <location>
        <position position="43"/>
    </location>
</feature>
<evidence type="ECO:0000259" key="3">
    <source>
        <dbReference type="PROSITE" id="PS50263"/>
    </source>
</evidence>
<keyword evidence="5" id="KW-1185">Reference proteome</keyword>
<dbReference type="PROSITE" id="PS00921">
    <property type="entry name" value="NITRIL_CHT_2"/>
    <property type="match status" value="1"/>
</dbReference>
<comment type="similarity">
    <text evidence="1">Belongs to the carbon-nitrogen hydrolase superfamily. Nitrilase family.</text>
</comment>
<proteinExistence type="inferred from homology"/>
<dbReference type="RefSeq" id="WP_133616445.1">
    <property type="nucleotide sequence ID" value="NZ_SNYA01000003.1"/>
</dbReference>
<dbReference type="Pfam" id="PF00795">
    <property type="entry name" value="CN_hydrolase"/>
    <property type="match status" value="1"/>
</dbReference>
<dbReference type="PROSITE" id="PS50263">
    <property type="entry name" value="CN_HYDROLASE"/>
    <property type="match status" value="1"/>
</dbReference>
<gene>
    <name evidence="4" type="ORF">EDF62_1406</name>
</gene>
<dbReference type="PANTHER" id="PTHR46044:SF1">
    <property type="entry name" value="CN HYDROLASE DOMAIN-CONTAINING PROTEIN"/>
    <property type="match status" value="1"/>
</dbReference>
<dbReference type="PANTHER" id="PTHR46044">
    <property type="entry name" value="NITRILASE"/>
    <property type="match status" value="1"/>
</dbReference>
<dbReference type="PROSITE" id="PS00920">
    <property type="entry name" value="NITRIL_CHT_1"/>
    <property type="match status" value="1"/>
</dbReference>
<organism evidence="4 5">
    <name type="scientific">Leucobacter luti</name>
    <dbReference type="NCBI Taxonomy" id="340320"/>
    <lineage>
        <taxon>Bacteria</taxon>
        <taxon>Bacillati</taxon>
        <taxon>Actinomycetota</taxon>
        <taxon>Actinomycetes</taxon>
        <taxon>Micrococcales</taxon>
        <taxon>Microbacteriaceae</taxon>
        <taxon>Leucobacter</taxon>
    </lineage>
</organism>